<dbReference type="EMBL" id="JANPWB010000006">
    <property type="protein sequence ID" value="KAJ1180104.1"/>
    <property type="molecule type" value="Genomic_DNA"/>
</dbReference>
<accession>A0AAV7TVB2</accession>
<evidence type="ECO:0000313" key="3">
    <source>
        <dbReference type="Proteomes" id="UP001066276"/>
    </source>
</evidence>
<feature type="region of interest" description="Disordered" evidence="1">
    <location>
        <begin position="1"/>
        <end position="81"/>
    </location>
</feature>
<proteinExistence type="predicted"/>
<gene>
    <name evidence="2" type="ORF">NDU88_005328</name>
</gene>
<protein>
    <submittedName>
        <fullName evidence="2">Uncharacterized protein</fullName>
    </submittedName>
</protein>
<sequence>MFSSHQHEAPSQGDPRHPLSPGCGFRGDPRSLQASPLPEARDHTSVVPGQGSHLDPPSVLLTPQVRGPCGAHRSPEVPSSC</sequence>
<organism evidence="2 3">
    <name type="scientific">Pleurodeles waltl</name>
    <name type="common">Iberian ribbed newt</name>
    <dbReference type="NCBI Taxonomy" id="8319"/>
    <lineage>
        <taxon>Eukaryota</taxon>
        <taxon>Metazoa</taxon>
        <taxon>Chordata</taxon>
        <taxon>Craniata</taxon>
        <taxon>Vertebrata</taxon>
        <taxon>Euteleostomi</taxon>
        <taxon>Amphibia</taxon>
        <taxon>Batrachia</taxon>
        <taxon>Caudata</taxon>
        <taxon>Salamandroidea</taxon>
        <taxon>Salamandridae</taxon>
        <taxon>Pleurodelinae</taxon>
        <taxon>Pleurodeles</taxon>
    </lineage>
</organism>
<evidence type="ECO:0000313" key="2">
    <source>
        <dbReference type="EMBL" id="KAJ1180104.1"/>
    </source>
</evidence>
<dbReference type="Proteomes" id="UP001066276">
    <property type="component" value="Chromosome 3_2"/>
</dbReference>
<comment type="caution">
    <text evidence="2">The sequence shown here is derived from an EMBL/GenBank/DDBJ whole genome shotgun (WGS) entry which is preliminary data.</text>
</comment>
<dbReference type="AlphaFoldDB" id="A0AAV7TVB2"/>
<reference evidence="2" key="1">
    <citation type="journal article" date="2022" name="bioRxiv">
        <title>Sequencing and chromosome-scale assembly of the giantPleurodeles waltlgenome.</title>
        <authorList>
            <person name="Brown T."/>
            <person name="Elewa A."/>
            <person name="Iarovenko S."/>
            <person name="Subramanian E."/>
            <person name="Araus A.J."/>
            <person name="Petzold A."/>
            <person name="Susuki M."/>
            <person name="Suzuki K.-i.T."/>
            <person name="Hayashi T."/>
            <person name="Toyoda A."/>
            <person name="Oliveira C."/>
            <person name="Osipova E."/>
            <person name="Leigh N.D."/>
            <person name="Simon A."/>
            <person name="Yun M.H."/>
        </authorList>
    </citation>
    <scope>NUCLEOTIDE SEQUENCE</scope>
    <source>
        <strain evidence="2">20211129_DDA</strain>
        <tissue evidence="2">Liver</tissue>
    </source>
</reference>
<name>A0AAV7TVB2_PLEWA</name>
<evidence type="ECO:0000256" key="1">
    <source>
        <dbReference type="SAM" id="MobiDB-lite"/>
    </source>
</evidence>
<keyword evidence="3" id="KW-1185">Reference proteome</keyword>